<dbReference type="PANTHER" id="PTHR15397">
    <property type="entry name" value="SODIUM-GLUCOSE COTRANSPORTER REGULATORY PROTEIN -RELATED"/>
    <property type="match status" value="1"/>
</dbReference>
<dbReference type="CDD" id="cd05479">
    <property type="entry name" value="RP_DDI"/>
    <property type="match status" value="1"/>
</dbReference>
<keyword evidence="8" id="KW-1185">Reference proteome</keyword>
<feature type="compositionally biased region" description="Low complexity" evidence="5">
    <location>
        <begin position="88"/>
        <end position="113"/>
    </location>
</feature>
<keyword evidence="4" id="KW-0378">Hydrolase</keyword>
<evidence type="ECO:0000256" key="3">
    <source>
        <dbReference type="ARBA" id="ARBA00022750"/>
    </source>
</evidence>
<evidence type="ECO:0000256" key="2">
    <source>
        <dbReference type="ARBA" id="ARBA00022670"/>
    </source>
</evidence>
<reference evidence="7" key="1">
    <citation type="submission" date="2022-08" db="EMBL/GenBank/DDBJ databases">
        <title>Novel sulfate-reducing endosymbionts in the free-living metamonad Anaeramoeba.</title>
        <authorList>
            <person name="Jerlstrom-Hultqvist J."/>
            <person name="Cepicka I."/>
            <person name="Gallot-Lavallee L."/>
            <person name="Salas-Leiva D."/>
            <person name="Curtis B.A."/>
            <person name="Zahonova K."/>
            <person name="Pipaliya S."/>
            <person name="Dacks J."/>
            <person name="Roger A.J."/>
        </authorList>
    </citation>
    <scope>NUCLEOTIDE SEQUENCE</scope>
    <source>
        <strain evidence="7">Schooner1</strain>
    </source>
</reference>
<feature type="region of interest" description="Disordered" evidence="5">
    <location>
        <begin position="88"/>
        <end position="116"/>
    </location>
</feature>
<dbReference type="GO" id="GO:0008233">
    <property type="term" value="F:peptidase activity"/>
    <property type="evidence" value="ECO:0007669"/>
    <property type="project" value="UniProtKB-KW"/>
</dbReference>
<evidence type="ECO:0000256" key="1">
    <source>
        <dbReference type="ARBA" id="ARBA00009136"/>
    </source>
</evidence>
<evidence type="ECO:0000259" key="6">
    <source>
        <dbReference type="PROSITE" id="PS50030"/>
    </source>
</evidence>
<dbReference type="SMART" id="SM00165">
    <property type="entry name" value="UBA"/>
    <property type="match status" value="1"/>
</dbReference>
<feature type="compositionally biased region" description="Basic and acidic residues" evidence="5">
    <location>
        <begin position="396"/>
        <end position="418"/>
    </location>
</feature>
<evidence type="ECO:0000256" key="4">
    <source>
        <dbReference type="ARBA" id="ARBA00022801"/>
    </source>
</evidence>
<dbReference type="InterPro" id="IPR029071">
    <property type="entry name" value="Ubiquitin-like_domsf"/>
</dbReference>
<dbReference type="InterPro" id="IPR021109">
    <property type="entry name" value="Peptidase_aspartic_dom_sf"/>
</dbReference>
<dbReference type="Gene3D" id="2.40.70.10">
    <property type="entry name" value="Acid Proteases"/>
    <property type="match status" value="1"/>
</dbReference>
<gene>
    <name evidence="7" type="ORF">M0813_20808</name>
</gene>
<dbReference type="Pfam" id="PF09668">
    <property type="entry name" value="Asp_protease"/>
    <property type="match status" value="1"/>
</dbReference>
<comment type="caution">
    <text evidence="7">The sequence shown here is derived from an EMBL/GenBank/DDBJ whole genome shotgun (WGS) entry which is preliminary data.</text>
</comment>
<dbReference type="Gene3D" id="3.10.20.90">
    <property type="entry name" value="Phosphatidylinositol 3-kinase Catalytic Subunit, Chain A, domain 1"/>
    <property type="match status" value="1"/>
</dbReference>
<dbReference type="GO" id="GO:0006508">
    <property type="term" value="P:proteolysis"/>
    <property type="evidence" value="ECO:0007669"/>
    <property type="project" value="UniProtKB-KW"/>
</dbReference>
<dbReference type="InterPro" id="IPR019103">
    <property type="entry name" value="Peptidase_aspartic_DDI1-type"/>
</dbReference>
<dbReference type="Gene3D" id="1.10.8.10">
    <property type="entry name" value="DNA helicase RuvA subunit, C-terminal domain"/>
    <property type="match status" value="1"/>
</dbReference>
<name>A0ABQ8YJD4_9EUKA</name>
<keyword evidence="3" id="KW-0064">Aspartyl protease</keyword>
<feature type="region of interest" description="Disordered" evidence="5">
    <location>
        <begin position="396"/>
        <end position="420"/>
    </location>
</feature>
<evidence type="ECO:0000313" key="7">
    <source>
        <dbReference type="EMBL" id="KAJ6244718.1"/>
    </source>
</evidence>
<dbReference type="InterPro" id="IPR009060">
    <property type="entry name" value="UBA-like_sf"/>
</dbReference>
<comment type="similarity">
    <text evidence="1">Belongs to the DDI1 family.</text>
</comment>
<protein>
    <submittedName>
        <fullName evidence="7">Aspartyl protease ddi-related</fullName>
    </submittedName>
</protein>
<dbReference type="PANTHER" id="PTHR15397:SF3">
    <property type="entry name" value="DNA DAMAGE INDUCIBLE 1 HOMOLOG 2"/>
    <property type="match status" value="1"/>
</dbReference>
<feature type="compositionally biased region" description="Low complexity" evidence="5">
    <location>
        <begin position="433"/>
        <end position="448"/>
    </location>
</feature>
<feature type="region of interest" description="Disordered" evidence="5">
    <location>
        <begin position="429"/>
        <end position="448"/>
    </location>
</feature>
<evidence type="ECO:0000256" key="5">
    <source>
        <dbReference type="SAM" id="MobiDB-lite"/>
    </source>
</evidence>
<keyword evidence="2 7" id="KW-0645">Protease</keyword>
<dbReference type="Proteomes" id="UP001150062">
    <property type="component" value="Unassembled WGS sequence"/>
</dbReference>
<accession>A0ABQ8YJD4</accession>
<dbReference type="InterPro" id="IPR015940">
    <property type="entry name" value="UBA"/>
</dbReference>
<dbReference type="SUPFAM" id="SSF50630">
    <property type="entry name" value="Acid proteases"/>
    <property type="match status" value="1"/>
</dbReference>
<dbReference type="EMBL" id="JAOAOG010000158">
    <property type="protein sequence ID" value="KAJ6244718.1"/>
    <property type="molecule type" value="Genomic_DNA"/>
</dbReference>
<dbReference type="SUPFAM" id="SSF54236">
    <property type="entry name" value="Ubiquitin-like"/>
    <property type="match status" value="1"/>
</dbReference>
<dbReference type="SUPFAM" id="SSF46934">
    <property type="entry name" value="UBA-like"/>
    <property type="match status" value="1"/>
</dbReference>
<proteinExistence type="inferred from homology"/>
<evidence type="ECO:0000313" key="8">
    <source>
        <dbReference type="Proteomes" id="UP001150062"/>
    </source>
</evidence>
<feature type="domain" description="UBA" evidence="6">
    <location>
        <begin position="478"/>
        <end position="522"/>
    </location>
</feature>
<dbReference type="PROSITE" id="PS50030">
    <property type="entry name" value="UBA"/>
    <property type="match status" value="1"/>
</dbReference>
<organism evidence="7 8">
    <name type="scientific">Anaeramoeba flamelloides</name>
    <dbReference type="NCBI Taxonomy" id="1746091"/>
    <lineage>
        <taxon>Eukaryota</taxon>
        <taxon>Metamonada</taxon>
        <taxon>Anaeramoebidae</taxon>
        <taxon>Anaeramoeba</taxon>
    </lineage>
</organism>
<sequence length="526" mass="62065">MRINFLLPSQEVKTFEFHEDTEIENLVTILEIEKLFNRGTQNLYFQNKKLLLGYTLSDYDLQNNDIVMVRTDKEHQQIQQQLKNQRQQQLKNQRQQQQQQQSLQQNQNSYQTNQDKRITEMSEEEFKQQEINIAMDYYYEVQEKVSLFQDLIEKNPTLAKMVEQGKQDLFVQTLVNYAMKKRKQRIEEIRFQKSLMENPMNPEVQEKIMNQIQQKNIDENRNMAFQYSPELFVRVEMLYIPCEINNVPILAFVDSGAQSTIMTHACAKRCGITRLLDKRFQGTAVGVGSSKILGKIHLTKMKIGKTFFNTSITVLEQGGIDFLFGLDMLKRHRAHIDLENNVLKIRNESVKFLNSREMLKLGYSTDGFLSDHFKEKEKQENIDIKVIENKNKIGEETETEKEKKHEGKEKEKEKEKQSQTKNLMQIEKIENQNTSTNTNIKPTNTNSNTNNSFNSFRFNFDQMSQQVNQRNQNTFRNQNNQSPWENKISKLVEEGYTRNEAFDALTYSNGDLEIAKNYLLSKMYNF</sequence>